<organism evidence="1 2">
    <name type="scientific">Vibrio scophthalmi LMG 19158</name>
    <dbReference type="NCBI Taxonomy" id="870967"/>
    <lineage>
        <taxon>Bacteria</taxon>
        <taxon>Pseudomonadati</taxon>
        <taxon>Pseudomonadota</taxon>
        <taxon>Gammaproteobacteria</taxon>
        <taxon>Vibrionales</taxon>
        <taxon>Vibrionaceae</taxon>
        <taxon>Vibrio</taxon>
    </lineage>
</organism>
<comment type="caution">
    <text evidence="1">The sequence shown here is derived from an EMBL/GenBank/DDBJ whole genome shotgun (WGS) entry which is preliminary data.</text>
</comment>
<gene>
    <name evidence="1" type="ORF">VIS19158_13957</name>
</gene>
<dbReference type="EMBL" id="AFWE01000084">
    <property type="protein sequence ID" value="EGU38244.1"/>
    <property type="molecule type" value="Genomic_DNA"/>
</dbReference>
<dbReference type="Proteomes" id="UP000004349">
    <property type="component" value="Unassembled WGS sequence"/>
</dbReference>
<protein>
    <submittedName>
        <fullName evidence="1">Uncharacterized protein</fullName>
    </submittedName>
</protein>
<accession>F9RMN8</accession>
<name>F9RMN8_9VIBR</name>
<evidence type="ECO:0000313" key="1">
    <source>
        <dbReference type="EMBL" id="EGU38244.1"/>
    </source>
</evidence>
<proteinExistence type="predicted"/>
<dbReference type="AlphaFoldDB" id="F9RMN8"/>
<evidence type="ECO:0000313" key="2">
    <source>
        <dbReference type="Proteomes" id="UP000004349"/>
    </source>
</evidence>
<sequence length="68" mass="7973">MYRYKMLKSAILSLRCCYTQVGDVYANVKAINNVIRLGMPKRNTSIQIFRKMRMIKPLADLINNAYRT</sequence>
<reference evidence="1 2" key="1">
    <citation type="journal article" date="2012" name="Int. J. Syst. Evol. Microbiol.">
        <title>Vibrio caribbeanicus sp. nov., isolated from the marine sponge Scleritoderma cyanea.</title>
        <authorList>
            <person name="Hoffmann M."/>
            <person name="Monday S.R."/>
            <person name="Allard M.W."/>
            <person name="Strain E.A."/>
            <person name="Whittaker P."/>
            <person name="Naum M."/>
            <person name="McCarthy P.J."/>
            <person name="Lopez J.V."/>
            <person name="Fischer M."/>
            <person name="Brown E.W."/>
        </authorList>
    </citation>
    <scope>NUCLEOTIDE SEQUENCE [LARGE SCALE GENOMIC DNA]</scope>
    <source>
        <strain evidence="1 2">LMG 19158</strain>
    </source>
</reference>